<keyword evidence="5" id="KW-0472">Membrane</keyword>
<comment type="subcellular location">
    <subcellularLocation>
        <location evidence="1">Endoplasmic reticulum</location>
    </subcellularLocation>
</comment>
<dbReference type="InterPro" id="IPR013320">
    <property type="entry name" value="ConA-like_dom_sf"/>
</dbReference>
<dbReference type="PRINTS" id="PR00626">
    <property type="entry name" value="CALRETICULIN"/>
</dbReference>
<dbReference type="InterPro" id="IPR018124">
    <property type="entry name" value="Calret/calnex_CS"/>
</dbReference>
<dbReference type="InterPro" id="IPR001580">
    <property type="entry name" value="Calret/calnex"/>
</dbReference>
<dbReference type="PANTHER" id="PTHR11073:SF37">
    <property type="entry name" value="CALNEXIN-LIKE"/>
    <property type="match status" value="1"/>
</dbReference>
<evidence type="ECO:0000256" key="2">
    <source>
        <dbReference type="ARBA" id="ARBA00010983"/>
    </source>
</evidence>
<dbReference type="GO" id="GO:0005509">
    <property type="term" value="F:calcium ion binding"/>
    <property type="evidence" value="ECO:0007669"/>
    <property type="project" value="InterPro"/>
</dbReference>
<dbReference type="OMA" id="QPERDQP"/>
<evidence type="ECO:0000313" key="6">
    <source>
        <dbReference type="Ensembl" id="ENSSGRP00000045084.1"/>
    </source>
</evidence>
<dbReference type="PROSITE" id="PS00804">
    <property type="entry name" value="CALRETICULIN_2"/>
    <property type="match status" value="1"/>
</dbReference>
<dbReference type="GO" id="GO:0005789">
    <property type="term" value="C:endoplasmic reticulum membrane"/>
    <property type="evidence" value="ECO:0007669"/>
    <property type="project" value="TreeGrafter"/>
</dbReference>
<dbReference type="AlphaFoldDB" id="A0A672NAK1"/>
<dbReference type="InParanoid" id="A0A672NAK1"/>
<reference evidence="6" key="2">
    <citation type="submission" date="2025-09" db="UniProtKB">
        <authorList>
            <consortium name="Ensembl"/>
        </authorList>
    </citation>
    <scope>IDENTIFICATION</scope>
</reference>
<keyword evidence="5" id="KW-1133">Transmembrane helix</keyword>
<dbReference type="GO" id="GO:0006457">
    <property type="term" value="P:protein folding"/>
    <property type="evidence" value="ECO:0007669"/>
    <property type="project" value="InterPro"/>
</dbReference>
<accession>A0A672NAK1</accession>
<dbReference type="Gene3D" id="2.60.120.200">
    <property type="match status" value="1"/>
</dbReference>
<comment type="similarity">
    <text evidence="2 5">Belongs to the calreticulin family.</text>
</comment>
<reference evidence="6" key="1">
    <citation type="submission" date="2025-08" db="UniProtKB">
        <authorList>
            <consortium name="Ensembl"/>
        </authorList>
    </citation>
    <scope>IDENTIFICATION</scope>
</reference>
<dbReference type="Ensembl" id="ENSSGRT00000048247.1">
    <property type="protein sequence ID" value="ENSSGRP00000045084.1"/>
    <property type="gene ID" value="ENSSGRG00000024228.1"/>
</dbReference>
<evidence type="ECO:0000313" key="7">
    <source>
        <dbReference type="Proteomes" id="UP000472262"/>
    </source>
</evidence>
<organism evidence="6 7">
    <name type="scientific">Sinocyclocheilus grahami</name>
    <name type="common">Dianchi golden-line fish</name>
    <name type="synonym">Barbus grahami</name>
    <dbReference type="NCBI Taxonomy" id="75366"/>
    <lineage>
        <taxon>Eukaryota</taxon>
        <taxon>Metazoa</taxon>
        <taxon>Chordata</taxon>
        <taxon>Craniata</taxon>
        <taxon>Vertebrata</taxon>
        <taxon>Euteleostomi</taxon>
        <taxon>Actinopterygii</taxon>
        <taxon>Neopterygii</taxon>
        <taxon>Teleostei</taxon>
        <taxon>Ostariophysi</taxon>
        <taxon>Cypriniformes</taxon>
        <taxon>Cyprinidae</taxon>
        <taxon>Cyprininae</taxon>
        <taxon>Sinocyclocheilus</taxon>
    </lineage>
</organism>
<keyword evidence="5" id="KW-0812">Transmembrane</keyword>
<name>A0A672NAK1_SINGR</name>
<dbReference type="PANTHER" id="PTHR11073">
    <property type="entry name" value="CALRETICULIN AND CALNEXIN"/>
    <property type="match status" value="1"/>
</dbReference>
<evidence type="ECO:0000256" key="5">
    <source>
        <dbReference type="RuleBase" id="RU362126"/>
    </source>
</evidence>
<dbReference type="FunFam" id="2.60.120.200:FF:000011">
    <property type="entry name" value="Probable calnexin"/>
    <property type="match status" value="1"/>
</dbReference>
<evidence type="ECO:0000256" key="3">
    <source>
        <dbReference type="ARBA" id="ARBA00022824"/>
    </source>
</evidence>
<feature type="disulfide bond" evidence="4">
    <location>
        <begin position="102"/>
        <end position="136"/>
    </location>
</feature>
<keyword evidence="7" id="KW-1185">Reference proteome</keyword>
<feature type="transmembrane region" description="Helical" evidence="5">
    <location>
        <begin position="352"/>
        <end position="373"/>
    </location>
</feature>
<keyword evidence="3 5" id="KW-0256">Endoplasmic reticulum</keyword>
<keyword evidence="5" id="KW-0143">Chaperone</keyword>
<dbReference type="GO" id="GO:0036503">
    <property type="term" value="P:ERAD pathway"/>
    <property type="evidence" value="ECO:0007669"/>
    <property type="project" value="TreeGrafter"/>
</dbReference>
<dbReference type="GO" id="GO:0051082">
    <property type="term" value="F:unfolded protein binding"/>
    <property type="evidence" value="ECO:0007669"/>
    <property type="project" value="InterPro"/>
</dbReference>
<proteinExistence type="inferred from homology"/>
<evidence type="ECO:0000256" key="4">
    <source>
        <dbReference type="PIRSR" id="PIRSR601580-3"/>
    </source>
</evidence>
<sequence>QNAYRRVAVPEQAYFAEAFDAGALDRLGSLQSLTQNIQLYVCDPGWVIEESRELRLLGNRGLVLKSPGEHHAISAYLKKTYHFTDKPLCLQYEVFFPKGVDCGGAYIKLLSHSDDLRLSRFSDATPYTIMFGPDKCGSSHKIHFIFRHRNPVTGTYEEKHARQPELDLSDYFTDRRPHLYTLTNILHWMENVYPDGSFEILVDLTLINKGSLLEDMLSSAASAHEAQEQGDSARAALVDAVQIPDTKSPGLVYKDEVTEKNNVESPKADVIAYIQWCVCFRSDEPFTVSSVSAVGFELWSLTADVMFDNILLCDGLEVAQRWTQDTWGQRQTVSATPGVIEKLLMATVKRPWLWGLYVVTVGLPIILFVSFMWPNKVNMYVYRQYTYVILEHKSSLKPRTHRDGYHARLSPTFFDASFVFIPNPLCSDTNETSSSTFILPRCIFLVYLLPLCR</sequence>
<evidence type="ECO:0000256" key="1">
    <source>
        <dbReference type="ARBA" id="ARBA00004240"/>
    </source>
</evidence>
<dbReference type="SUPFAM" id="SSF49899">
    <property type="entry name" value="Concanavalin A-like lectins/glucanases"/>
    <property type="match status" value="1"/>
</dbReference>
<dbReference type="Proteomes" id="UP000472262">
    <property type="component" value="Unassembled WGS sequence"/>
</dbReference>
<dbReference type="Pfam" id="PF00262">
    <property type="entry name" value="Calreticulin"/>
    <property type="match status" value="1"/>
</dbReference>
<protein>
    <submittedName>
        <fullName evidence="6">Si:ch211-274f20.2</fullName>
    </submittedName>
</protein>
<keyword evidence="4" id="KW-1015">Disulfide bond</keyword>